<dbReference type="STRING" id="2316362.A0A4Q2E121"/>
<keyword evidence="2" id="KW-1185">Reference proteome</keyword>
<proteinExistence type="predicted"/>
<dbReference type="OrthoDB" id="10008801at2759"/>
<evidence type="ECO:0000313" key="2">
    <source>
        <dbReference type="Proteomes" id="UP000290288"/>
    </source>
</evidence>
<reference evidence="1 2" key="1">
    <citation type="submission" date="2019-01" db="EMBL/GenBank/DDBJ databases">
        <title>Draft genome sequence of Psathyrella aberdarensis IHI B618.</title>
        <authorList>
            <person name="Buettner E."/>
            <person name="Kellner H."/>
        </authorList>
    </citation>
    <scope>NUCLEOTIDE SEQUENCE [LARGE SCALE GENOMIC DNA]</scope>
    <source>
        <strain evidence="1 2">IHI B618</strain>
    </source>
</reference>
<organism evidence="1 2">
    <name type="scientific">Candolleomyces aberdarensis</name>
    <dbReference type="NCBI Taxonomy" id="2316362"/>
    <lineage>
        <taxon>Eukaryota</taxon>
        <taxon>Fungi</taxon>
        <taxon>Dikarya</taxon>
        <taxon>Basidiomycota</taxon>
        <taxon>Agaricomycotina</taxon>
        <taxon>Agaricomycetes</taxon>
        <taxon>Agaricomycetidae</taxon>
        <taxon>Agaricales</taxon>
        <taxon>Agaricineae</taxon>
        <taxon>Psathyrellaceae</taxon>
        <taxon>Candolleomyces</taxon>
    </lineage>
</organism>
<dbReference type="AlphaFoldDB" id="A0A4Q2E121"/>
<gene>
    <name evidence="1" type="ORF">EST38_g33</name>
</gene>
<dbReference type="Proteomes" id="UP000290288">
    <property type="component" value="Unassembled WGS sequence"/>
</dbReference>
<name>A0A4Q2E121_9AGAR</name>
<dbReference type="EMBL" id="SDEE01000001">
    <property type="protein sequence ID" value="RXW25806.1"/>
    <property type="molecule type" value="Genomic_DNA"/>
</dbReference>
<comment type="caution">
    <text evidence="1">The sequence shown here is derived from an EMBL/GenBank/DDBJ whole genome shotgun (WGS) entry which is preliminary data.</text>
</comment>
<sequence>MSLSAARLLSSSVARQLRVSSIPRTVARLRPSAPIITCQRRSLFGNWGKSSQPTDISEGDAQERIKAVTEAMMKNEQWKKVATHPGSLEALQNLMEVLMKNGINMGSGQQPGLSDMIKLARNTEFRDAVVRVKTEMKAAGFDLEDPELMKSLMSIASPPPKP</sequence>
<protein>
    <submittedName>
        <fullName evidence="1">Uncharacterized protein</fullName>
    </submittedName>
</protein>
<evidence type="ECO:0000313" key="1">
    <source>
        <dbReference type="EMBL" id="RXW25806.1"/>
    </source>
</evidence>
<accession>A0A4Q2E121</accession>